<dbReference type="InterPro" id="IPR020045">
    <property type="entry name" value="DNA_polI_H3TH"/>
</dbReference>
<dbReference type="GO" id="GO:0017108">
    <property type="term" value="F:5'-flap endonuclease activity"/>
    <property type="evidence" value="ECO:0007669"/>
    <property type="project" value="InterPro"/>
</dbReference>
<dbReference type="OrthoDB" id="3123at2759"/>
<dbReference type="SUPFAM" id="SSF88723">
    <property type="entry name" value="PIN domain-like"/>
    <property type="match status" value="1"/>
</dbReference>
<dbReference type="GO" id="GO:0033567">
    <property type="term" value="P:DNA replication, Okazaki fragment processing"/>
    <property type="evidence" value="ECO:0007669"/>
    <property type="project" value="InterPro"/>
</dbReference>
<evidence type="ECO:0000256" key="7">
    <source>
        <dbReference type="ARBA" id="ARBA00023125"/>
    </source>
</evidence>
<dbReference type="Gene3D" id="3.30.70.370">
    <property type="match status" value="1"/>
</dbReference>
<evidence type="ECO:0000256" key="3">
    <source>
        <dbReference type="ARBA" id="ARBA00022722"/>
    </source>
</evidence>
<dbReference type="Pfam" id="PF02739">
    <property type="entry name" value="5_3_exonuc_N"/>
    <property type="match status" value="1"/>
</dbReference>
<dbReference type="CDD" id="cd09898">
    <property type="entry name" value="H3TH_53EXO"/>
    <property type="match status" value="1"/>
</dbReference>
<dbReference type="Pfam" id="PF01367">
    <property type="entry name" value="5_3_exonuc"/>
    <property type="match status" value="1"/>
</dbReference>
<keyword evidence="1" id="KW-0808">Transferase</keyword>
<dbReference type="SMART" id="SM00475">
    <property type="entry name" value="53EXOc"/>
    <property type="match status" value="1"/>
</dbReference>
<evidence type="ECO:0000256" key="5">
    <source>
        <dbReference type="ARBA" id="ARBA00022801"/>
    </source>
</evidence>
<dbReference type="FunFam" id="1.10.150.20:FF:000003">
    <property type="entry name" value="DNA polymerase I"/>
    <property type="match status" value="1"/>
</dbReference>
<evidence type="ECO:0000256" key="2">
    <source>
        <dbReference type="ARBA" id="ARBA00022695"/>
    </source>
</evidence>
<dbReference type="SMART" id="SM00482">
    <property type="entry name" value="POLAc"/>
    <property type="match status" value="1"/>
</dbReference>
<evidence type="ECO:0000256" key="6">
    <source>
        <dbReference type="ARBA" id="ARBA00022932"/>
    </source>
</evidence>
<name>A0A9C7PUE9_9RHOD</name>
<dbReference type="InterPro" id="IPR008918">
    <property type="entry name" value="HhH2"/>
</dbReference>
<comment type="caution">
    <text evidence="11">The sequence shown here is derived from an EMBL/GenBank/DDBJ whole genome shotgun (WGS) entry which is preliminary data.</text>
</comment>
<dbReference type="InterPro" id="IPR029060">
    <property type="entry name" value="PIN-like_dom_sf"/>
</dbReference>
<evidence type="ECO:0000313" key="12">
    <source>
        <dbReference type="Proteomes" id="UP001061958"/>
    </source>
</evidence>
<organism evidence="11 12">
    <name type="scientific">Galdieria partita</name>
    <dbReference type="NCBI Taxonomy" id="83374"/>
    <lineage>
        <taxon>Eukaryota</taxon>
        <taxon>Rhodophyta</taxon>
        <taxon>Bangiophyceae</taxon>
        <taxon>Galdieriales</taxon>
        <taxon>Galdieriaceae</taxon>
        <taxon>Galdieria</taxon>
    </lineage>
</organism>
<dbReference type="Proteomes" id="UP001061958">
    <property type="component" value="Unassembled WGS sequence"/>
</dbReference>
<dbReference type="InterPro" id="IPR020046">
    <property type="entry name" value="5-3_exonucl_a-hlix_arch_N"/>
</dbReference>
<dbReference type="PANTHER" id="PTHR42646:SF2">
    <property type="entry name" value="5'-3' EXONUCLEASE FAMILY PROTEIN"/>
    <property type="match status" value="1"/>
</dbReference>
<evidence type="ECO:0008006" key="13">
    <source>
        <dbReference type="Google" id="ProtNLM"/>
    </source>
</evidence>
<feature type="domain" description="DNA-directed DNA polymerase family A palm" evidence="10">
    <location>
        <begin position="830"/>
        <end position="1037"/>
    </location>
</feature>
<dbReference type="SMART" id="SM00279">
    <property type="entry name" value="HhH2"/>
    <property type="match status" value="1"/>
</dbReference>
<dbReference type="GO" id="GO:0008409">
    <property type="term" value="F:5'-3' exonuclease activity"/>
    <property type="evidence" value="ECO:0007669"/>
    <property type="project" value="InterPro"/>
</dbReference>
<dbReference type="SUPFAM" id="SSF56672">
    <property type="entry name" value="DNA/RNA polymerases"/>
    <property type="match status" value="1"/>
</dbReference>
<keyword evidence="6" id="KW-0239">DNA-directed DNA polymerase</keyword>
<dbReference type="InterPro" id="IPR001098">
    <property type="entry name" value="DNA-dir_DNA_pol_A_palm_dom"/>
</dbReference>
<dbReference type="Pfam" id="PF00476">
    <property type="entry name" value="DNA_pol_A"/>
    <property type="match status" value="1"/>
</dbReference>
<dbReference type="InterPro" id="IPR043502">
    <property type="entry name" value="DNA/RNA_pol_sf"/>
</dbReference>
<evidence type="ECO:0000256" key="8">
    <source>
        <dbReference type="ARBA" id="ARBA00023204"/>
    </source>
</evidence>
<evidence type="ECO:0000256" key="1">
    <source>
        <dbReference type="ARBA" id="ARBA00022679"/>
    </source>
</evidence>
<dbReference type="InterPro" id="IPR036397">
    <property type="entry name" value="RNaseH_sf"/>
</dbReference>
<dbReference type="InterPro" id="IPR036279">
    <property type="entry name" value="5-3_exonuclease_C_sf"/>
</dbReference>
<feature type="domain" description="5'-3' exonuclease" evidence="9">
    <location>
        <begin position="82"/>
        <end position="369"/>
    </location>
</feature>
<dbReference type="InterPro" id="IPR002421">
    <property type="entry name" value="5-3_exonuclease"/>
</dbReference>
<dbReference type="PANTHER" id="PTHR42646">
    <property type="entry name" value="FLAP ENDONUCLEASE XNI"/>
    <property type="match status" value="1"/>
</dbReference>
<keyword evidence="8" id="KW-0234">DNA repair</keyword>
<dbReference type="SUPFAM" id="SSF47807">
    <property type="entry name" value="5' to 3' exonuclease, C-terminal subdomain"/>
    <property type="match status" value="1"/>
</dbReference>
<dbReference type="GO" id="GO:0006281">
    <property type="term" value="P:DNA repair"/>
    <property type="evidence" value="ECO:0007669"/>
    <property type="project" value="UniProtKB-KW"/>
</dbReference>
<dbReference type="CDD" id="cd09859">
    <property type="entry name" value="PIN_53EXO"/>
    <property type="match status" value="1"/>
</dbReference>
<accession>A0A9C7PUE9</accession>
<keyword evidence="7" id="KW-0238">DNA-binding</keyword>
<keyword evidence="4" id="KW-0227">DNA damage</keyword>
<dbReference type="EMBL" id="BQMJ01000015">
    <property type="protein sequence ID" value="GJQ10399.1"/>
    <property type="molecule type" value="Genomic_DNA"/>
</dbReference>
<evidence type="ECO:0000259" key="10">
    <source>
        <dbReference type="SMART" id="SM00482"/>
    </source>
</evidence>
<evidence type="ECO:0000256" key="4">
    <source>
        <dbReference type="ARBA" id="ARBA00022763"/>
    </source>
</evidence>
<dbReference type="Gene3D" id="1.10.150.20">
    <property type="entry name" value="5' to 3' exonuclease, C-terminal subdomain"/>
    <property type="match status" value="2"/>
</dbReference>
<reference evidence="11" key="2">
    <citation type="submission" date="2022-01" db="EMBL/GenBank/DDBJ databases">
        <authorList>
            <person name="Hirooka S."/>
            <person name="Miyagishima S.Y."/>
        </authorList>
    </citation>
    <scope>NUCLEOTIDE SEQUENCE</scope>
    <source>
        <strain evidence="11">NBRC 102759</strain>
    </source>
</reference>
<gene>
    <name evidence="11" type="ORF">GpartN1_g2190.t1</name>
</gene>
<dbReference type="GO" id="GO:0003677">
    <property type="term" value="F:DNA binding"/>
    <property type="evidence" value="ECO:0007669"/>
    <property type="project" value="UniProtKB-KW"/>
</dbReference>
<dbReference type="InterPro" id="IPR002298">
    <property type="entry name" value="DNA_polymerase_A"/>
</dbReference>
<keyword evidence="5" id="KW-0378">Hydrolase</keyword>
<dbReference type="GO" id="GO:0003887">
    <property type="term" value="F:DNA-directed DNA polymerase activity"/>
    <property type="evidence" value="ECO:0007669"/>
    <property type="project" value="UniProtKB-KW"/>
</dbReference>
<dbReference type="InterPro" id="IPR038969">
    <property type="entry name" value="FEN"/>
</dbReference>
<dbReference type="Gene3D" id="3.30.420.10">
    <property type="entry name" value="Ribonuclease H-like superfamily/Ribonuclease H"/>
    <property type="match status" value="1"/>
</dbReference>
<keyword evidence="12" id="KW-1185">Reference proteome</keyword>
<evidence type="ECO:0000259" key="9">
    <source>
        <dbReference type="SMART" id="SM00475"/>
    </source>
</evidence>
<dbReference type="AlphaFoldDB" id="A0A9C7PUE9"/>
<proteinExistence type="predicted"/>
<protein>
    <recommendedName>
        <fullName evidence="13">DNA-directed DNA polymerase</fullName>
    </recommendedName>
</protein>
<evidence type="ECO:0000313" key="11">
    <source>
        <dbReference type="EMBL" id="GJQ10399.1"/>
    </source>
</evidence>
<keyword evidence="3" id="KW-0540">Nuclease</keyword>
<reference evidence="11" key="1">
    <citation type="journal article" date="2022" name="Proc. Natl. Acad. Sci. U.S.A.">
        <title>Life cycle and functional genomics of the unicellular red alga Galdieria for elucidating algal and plant evolution and industrial use.</title>
        <authorList>
            <person name="Hirooka S."/>
            <person name="Itabashi T."/>
            <person name="Ichinose T.M."/>
            <person name="Onuma R."/>
            <person name="Fujiwara T."/>
            <person name="Yamashita S."/>
            <person name="Jong L.W."/>
            <person name="Tomita R."/>
            <person name="Iwane A.H."/>
            <person name="Miyagishima S.Y."/>
        </authorList>
    </citation>
    <scope>NUCLEOTIDE SEQUENCE</scope>
    <source>
        <strain evidence="11">NBRC 102759</strain>
    </source>
</reference>
<dbReference type="Gene3D" id="3.40.50.1010">
    <property type="entry name" value="5'-nuclease"/>
    <property type="match status" value="1"/>
</dbReference>
<sequence length="1079" mass="124191">MFGFVPSFSFHLPIVGDSFQSARLQHICVCKLHCLTPSGHSRTSLPSYNKCSSHWRKGKINCGFKVHKVLCSSENCETREQHHVFLIDALALIYRSHFALSRSGLRTSYGLETGPIYGFISTLLSLLETYRPSCIMVVFDSYYFPQDNFTQPTPWQRRLIYPDYKKNRSKMPTAIEKSLPYIKALVSALGISIIEVASTEADDVIGSLVKYCTSNSFVAKIVSADKDFLQLLQGSTCVILRPRTNKYSKKTPQHDTDCLPGWSLITETEFRETYDNLSPLQYCDVLALMGDNADNIPGVAGIGEKQAVALLKSFGSIESLVENWKAISSSRLREKIFHHRELLLLSKKLVTIHQDVIIPNFEINDLFVRPPQLDKLSYIIGKLEIKKLRERAEKYFESSWRATESLYRTQRAPNVQNVLLQGKEHDIFDSDSESNSLYFIRMKRIESLGFQYFYLSTLVECNLAEEKWEELLLRIRKENVDVPFITFWTDYDMEPGETKKHKPHIERTCLNSCSPLVFLEGMWKKLLNEQLSFQDIIMIKGVAISWEDSSSIYLDLNNTKDAWIQQLEWLLGHSQMSKVSVFVKKQIHILQRYSHNLSVRSPFVDILVGHSATAPFESLSVEQVMKRFALLSGDHNMLDILEFIFSKKKDEILNSIDSSKLLSRLLCQTEIDSLHFAELLRVWCQCNWSILLFRAAKVLNSELMMLSMKTFVEYIEYPMIHVLATMERNGLCLNTKDLMNWTHKANLATSHHTTGNQWNNKLEKFNDNSLRVIPSGCQESPTILGRKYLNLLQRHMDPISGKLHIHYCKNTRLFGKLTTSHMDLEELFKEDTMKSLVVAPRGFQILVADWSQLEMRILAALSKEISWIQEFLKGGDIHKFIANKLLISDNNKELLDQQFREYAKILSYSVIRGTSERMISRELQVPQHSIKSWMELYHSNFPKVLKFLEENSEKSFQRGYSETLLGRKIPIPFKDSQNDKEISAAKNICRRAVIQGTQADIISLAMIRILEKLGQYPQSDLILQVGDHMIFQVSQSACEQVMKLVKKEVSDILPLPQNVPIQVRFGIGNDWLQATRTIQ</sequence>
<dbReference type="PRINTS" id="PR00868">
    <property type="entry name" value="DNAPOLI"/>
</dbReference>
<keyword evidence="2" id="KW-0548">Nucleotidyltransferase</keyword>